<reference evidence="6 7" key="1">
    <citation type="submission" date="2021-03" db="EMBL/GenBank/DDBJ databases">
        <title>Genomic Encyclopedia of Type Strains, Phase IV (KMG-IV): sequencing the most valuable type-strain genomes for metagenomic binning, comparative biology and taxonomic classification.</title>
        <authorList>
            <person name="Goeker M."/>
        </authorList>
    </citation>
    <scope>NUCLEOTIDE SEQUENCE [LARGE SCALE GENOMIC DNA]</scope>
    <source>
        <strain evidence="6 7">DSM 1289</strain>
    </source>
</reference>
<accession>A0ABS4EBC8</accession>
<evidence type="ECO:0000313" key="6">
    <source>
        <dbReference type="EMBL" id="MBP1855229.1"/>
    </source>
</evidence>
<evidence type="ECO:0000256" key="4">
    <source>
        <dbReference type="ARBA" id="ARBA00022840"/>
    </source>
</evidence>
<dbReference type="SMART" id="SM00382">
    <property type="entry name" value="AAA"/>
    <property type="match status" value="1"/>
</dbReference>
<evidence type="ECO:0000259" key="5">
    <source>
        <dbReference type="PROSITE" id="PS50893"/>
    </source>
</evidence>
<feature type="domain" description="ABC transporter" evidence="5">
    <location>
        <begin position="2"/>
        <end position="225"/>
    </location>
</feature>
<evidence type="ECO:0000313" key="7">
    <source>
        <dbReference type="Proteomes" id="UP000767291"/>
    </source>
</evidence>
<evidence type="ECO:0000256" key="3">
    <source>
        <dbReference type="ARBA" id="ARBA00022741"/>
    </source>
</evidence>
<comment type="similarity">
    <text evidence="1">Belongs to the ABC transporter superfamily.</text>
</comment>
<dbReference type="PROSITE" id="PS50893">
    <property type="entry name" value="ABC_TRANSPORTER_2"/>
    <property type="match status" value="1"/>
</dbReference>
<dbReference type="InterPro" id="IPR003439">
    <property type="entry name" value="ABC_transporter-like_ATP-bd"/>
</dbReference>
<sequence length="226" mass="25483">MIDLVNINKYYHTGKEELHVLKDVNLHIDSGEMVAIIGPSGSGKSTLINLLGFIDKKFKGTYLFEDESLVSSDDDRLSKIRNNTVGFVFQNFSLIENNTVYENLELPLLYNGYGLHQTQDKVYSILEKVGLYGKEKNYPKQLSGGQQQRVAIARALINSPKFIIADEPTGALDTVTSEEIMKLFVELNKEGVTVILVTHNPELISYCSRVITIRDGEIIEDRELIR</sequence>
<dbReference type="Proteomes" id="UP000767291">
    <property type="component" value="Unassembled WGS sequence"/>
</dbReference>
<protein>
    <submittedName>
        <fullName evidence="6">ABC transport system ATP-binding protein</fullName>
    </submittedName>
</protein>
<dbReference type="PANTHER" id="PTHR42798">
    <property type="entry name" value="LIPOPROTEIN-RELEASING SYSTEM ATP-BINDING PROTEIN LOLD"/>
    <property type="match status" value="1"/>
</dbReference>
<dbReference type="InterPro" id="IPR017911">
    <property type="entry name" value="MacB-like_ATP-bd"/>
</dbReference>
<dbReference type="SUPFAM" id="SSF52540">
    <property type="entry name" value="P-loop containing nucleoside triphosphate hydrolases"/>
    <property type="match status" value="1"/>
</dbReference>
<organism evidence="6 7">
    <name type="scientific">Metaclostridioides mangenotii</name>
    <dbReference type="NCBI Taxonomy" id="1540"/>
    <lineage>
        <taxon>Bacteria</taxon>
        <taxon>Bacillati</taxon>
        <taxon>Bacillota</taxon>
        <taxon>Clostridia</taxon>
        <taxon>Peptostreptococcales</taxon>
        <taxon>Peptostreptococcaceae</taxon>
        <taxon>Metaclostridioides</taxon>
    </lineage>
</organism>
<dbReference type="Gene3D" id="3.40.50.300">
    <property type="entry name" value="P-loop containing nucleotide triphosphate hydrolases"/>
    <property type="match status" value="1"/>
</dbReference>
<gene>
    <name evidence="6" type="ORF">J2Z43_001622</name>
</gene>
<dbReference type="EMBL" id="JAGGJX010000002">
    <property type="protein sequence ID" value="MBP1855229.1"/>
    <property type="molecule type" value="Genomic_DNA"/>
</dbReference>
<keyword evidence="2" id="KW-0813">Transport</keyword>
<dbReference type="RefSeq" id="WP_209456678.1">
    <property type="nucleotide sequence ID" value="NZ_BAAACS010000002.1"/>
</dbReference>
<evidence type="ECO:0000256" key="1">
    <source>
        <dbReference type="ARBA" id="ARBA00005417"/>
    </source>
</evidence>
<dbReference type="PANTHER" id="PTHR42798:SF2">
    <property type="entry name" value="ABC TRANSPORTER ATP-BINDING PROTEIN MG467-RELATED"/>
    <property type="match status" value="1"/>
</dbReference>
<dbReference type="InterPro" id="IPR017871">
    <property type="entry name" value="ABC_transporter-like_CS"/>
</dbReference>
<name>A0ABS4EBC8_9FIRM</name>
<dbReference type="GO" id="GO:0005524">
    <property type="term" value="F:ATP binding"/>
    <property type="evidence" value="ECO:0007669"/>
    <property type="project" value="UniProtKB-KW"/>
</dbReference>
<comment type="caution">
    <text evidence="6">The sequence shown here is derived from an EMBL/GenBank/DDBJ whole genome shotgun (WGS) entry which is preliminary data.</text>
</comment>
<dbReference type="PROSITE" id="PS00211">
    <property type="entry name" value="ABC_TRANSPORTER_1"/>
    <property type="match status" value="1"/>
</dbReference>
<evidence type="ECO:0000256" key="2">
    <source>
        <dbReference type="ARBA" id="ARBA00022448"/>
    </source>
</evidence>
<dbReference type="InterPro" id="IPR027417">
    <property type="entry name" value="P-loop_NTPase"/>
</dbReference>
<keyword evidence="4 6" id="KW-0067">ATP-binding</keyword>
<dbReference type="CDD" id="cd03255">
    <property type="entry name" value="ABC_MJ0796_LolCDE_FtsE"/>
    <property type="match status" value="1"/>
</dbReference>
<keyword evidence="7" id="KW-1185">Reference proteome</keyword>
<proteinExistence type="inferred from homology"/>
<dbReference type="InterPro" id="IPR003593">
    <property type="entry name" value="AAA+_ATPase"/>
</dbReference>
<keyword evidence="3" id="KW-0547">Nucleotide-binding</keyword>
<dbReference type="Pfam" id="PF00005">
    <property type="entry name" value="ABC_tran"/>
    <property type="match status" value="1"/>
</dbReference>